<keyword evidence="7 10" id="KW-0472">Membrane</keyword>
<comment type="similarity">
    <text evidence="9 10 11">Belongs to the MurJ/MviN family.</text>
</comment>
<sequence length="508" mass="55349">MITAAATLMSRILGMVRDIAIASLLGASLASDVFFFANRIPNFFRRLFAEGAFAQAFVPVMTEYREKQDVTALKGLISATVGTLGLIVLLVCIIGMIGAPVVTALFGFGWFEAYINNAPDGHKFTEASFLLQLTFPYLFFITLTALCCSLLNVCGRFAIPAITPCILNLTFIAAAYFIAPHYADPNVILALAMSIGGVLQLIFVLPAIWRQRLLVLPRFAWRHTGVSRIRALMIPGLLGVSASQINLLVNTVLATFLATGSISYLYYSDRLLEFPIGIFAVAISTVILPSLARVKAKHDEVQYVKTLDWAVRMVLLLGIPSALGLIALRYEVLRVIFMRGAFSAEHVSLSAASLLASLIGLCAIMLVRVLVQGFAALQDTKTPVRCAVTAMGANIVFNLILVWPLDYVGLALSTALAAFVNVGQLIYLLHRRKIYTPSTYTLGFTLKVLVAAIIMAFTLVYVSPDFSWWCQINTLQASLYLAGFILGGALLFALCLIIMGIRPRELKA</sequence>
<feature type="transmembrane region" description="Helical" evidence="10">
    <location>
        <begin position="129"/>
        <end position="151"/>
    </location>
</feature>
<evidence type="ECO:0000256" key="7">
    <source>
        <dbReference type="ARBA" id="ARBA00023136"/>
    </source>
</evidence>
<evidence type="ECO:0000256" key="1">
    <source>
        <dbReference type="ARBA" id="ARBA00004651"/>
    </source>
</evidence>
<dbReference type="PRINTS" id="PR01806">
    <property type="entry name" value="VIRFACTRMVIN"/>
</dbReference>
<feature type="transmembrane region" description="Helical" evidence="10">
    <location>
        <begin position="158"/>
        <end position="179"/>
    </location>
</feature>
<reference evidence="12" key="1">
    <citation type="journal article" date="2021" name="PeerJ">
        <title>Extensive microbial diversity within the chicken gut microbiome revealed by metagenomics and culture.</title>
        <authorList>
            <person name="Gilroy R."/>
            <person name="Ravi A."/>
            <person name="Getino M."/>
            <person name="Pursley I."/>
            <person name="Horton D.L."/>
            <person name="Alikhan N.F."/>
            <person name="Baker D."/>
            <person name="Gharbi K."/>
            <person name="Hall N."/>
            <person name="Watson M."/>
            <person name="Adriaenssens E.M."/>
            <person name="Foster-Nyarko E."/>
            <person name="Jarju S."/>
            <person name="Secka A."/>
            <person name="Antonio M."/>
            <person name="Oren A."/>
            <person name="Chaudhuri R.R."/>
            <person name="La Ragione R."/>
            <person name="Hildebrand F."/>
            <person name="Pallen M.J."/>
        </authorList>
    </citation>
    <scope>NUCLEOTIDE SEQUENCE</scope>
    <source>
        <strain evidence="12">687</strain>
    </source>
</reference>
<dbReference type="GO" id="GO:0009252">
    <property type="term" value="P:peptidoglycan biosynthetic process"/>
    <property type="evidence" value="ECO:0007669"/>
    <property type="project" value="UniProtKB-UniRule"/>
</dbReference>
<dbReference type="PANTHER" id="PTHR47019:SF1">
    <property type="entry name" value="LIPID II FLIPPASE MURJ"/>
    <property type="match status" value="1"/>
</dbReference>
<feature type="transmembrane region" description="Helical" evidence="10">
    <location>
        <begin position="272"/>
        <end position="292"/>
    </location>
</feature>
<feature type="transmembrane region" description="Helical" evidence="10">
    <location>
        <begin position="247"/>
        <end position="266"/>
    </location>
</feature>
<reference evidence="12" key="2">
    <citation type="submission" date="2021-04" db="EMBL/GenBank/DDBJ databases">
        <authorList>
            <person name="Gilroy R."/>
        </authorList>
    </citation>
    <scope>NUCLEOTIDE SEQUENCE</scope>
    <source>
        <strain evidence="12">687</strain>
    </source>
</reference>
<keyword evidence="3 10" id="KW-0812">Transmembrane</keyword>
<gene>
    <name evidence="10 12" type="primary">murJ</name>
    <name evidence="12" type="ORF">IAA31_02035</name>
</gene>
<evidence type="ECO:0000256" key="10">
    <source>
        <dbReference type="HAMAP-Rule" id="MF_02078"/>
    </source>
</evidence>
<name>A0A9E2KN66_9GAMM</name>
<dbReference type="GO" id="GO:0005886">
    <property type="term" value="C:plasma membrane"/>
    <property type="evidence" value="ECO:0007669"/>
    <property type="project" value="UniProtKB-SubCell"/>
</dbReference>
<dbReference type="PANTHER" id="PTHR47019">
    <property type="entry name" value="LIPID II FLIPPASE MURJ"/>
    <property type="match status" value="1"/>
</dbReference>
<dbReference type="InterPro" id="IPR051050">
    <property type="entry name" value="Lipid_II_flippase_MurJ/MviN"/>
</dbReference>
<comment type="pathway">
    <text evidence="10">Cell wall biogenesis; peptidoglycan biosynthesis.</text>
</comment>
<accession>A0A9E2KN66</accession>
<comment type="caution">
    <text evidence="12">The sequence shown here is derived from an EMBL/GenBank/DDBJ whole genome shotgun (WGS) entry which is preliminary data.</text>
</comment>
<feature type="transmembrane region" description="Helical" evidence="10">
    <location>
        <begin position="185"/>
        <end position="209"/>
    </location>
</feature>
<dbReference type="HAMAP" id="MF_02078">
    <property type="entry name" value="MurJ_MviN"/>
    <property type="match status" value="1"/>
</dbReference>
<evidence type="ECO:0000256" key="2">
    <source>
        <dbReference type="ARBA" id="ARBA00022475"/>
    </source>
</evidence>
<comment type="subcellular location">
    <subcellularLocation>
        <location evidence="10">Cell inner membrane</location>
        <topology evidence="10">Multi-pass membrane protein</topology>
    </subcellularLocation>
    <subcellularLocation>
        <location evidence="1">Cell membrane</location>
        <topology evidence="1">Multi-pass membrane protein</topology>
    </subcellularLocation>
</comment>
<keyword evidence="10 11" id="KW-0961">Cell wall biogenesis/degradation</keyword>
<dbReference type="GO" id="GO:0071555">
    <property type="term" value="P:cell wall organization"/>
    <property type="evidence" value="ECO:0007669"/>
    <property type="project" value="UniProtKB-UniRule"/>
</dbReference>
<organism evidence="12 13">
    <name type="scientific">Candidatus Anaerobiospirillum merdipullorum</name>
    <dbReference type="NCBI Taxonomy" id="2838450"/>
    <lineage>
        <taxon>Bacteria</taxon>
        <taxon>Pseudomonadati</taxon>
        <taxon>Pseudomonadota</taxon>
        <taxon>Gammaproteobacteria</taxon>
        <taxon>Aeromonadales</taxon>
        <taxon>Succinivibrionaceae</taxon>
        <taxon>Anaerobiospirillum</taxon>
    </lineage>
</organism>
<evidence type="ECO:0000256" key="3">
    <source>
        <dbReference type="ARBA" id="ARBA00022692"/>
    </source>
</evidence>
<keyword evidence="10" id="KW-0997">Cell inner membrane</keyword>
<feature type="transmembrane region" description="Helical" evidence="10">
    <location>
        <begin position="407"/>
        <end position="429"/>
    </location>
</feature>
<dbReference type="CDD" id="cd13123">
    <property type="entry name" value="MATE_MurJ_like"/>
    <property type="match status" value="1"/>
</dbReference>
<evidence type="ECO:0000256" key="9">
    <source>
        <dbReference type="ARBA" id="ARBA00061532"/>
    </source>
</evidence>
<keyword evidence="5 10" id="KW-0573">Peptidoglycan synthesis</keyword>
<evidence type="ECO:0000256" key="8">
    <source>
        <dbReference type="ARBA" id="ARBA00060041"/>
    </source>
</evidence>
<evidence type="ECO:0000256" key="4">
    <source>
        <dbReference type="ARBA" id="ARBA00022960"/>
    </source>
</evidence>
<evidence type="ECO:0000313" key="12">
    <source>
        <dbReference type="EMBL" id="MBU3826258.1"/>
    </source>
</evidence>
<keyword evidence="10 11" id="KW-0813">Transport</keyword>
<dbReference type="EMBL" id="JAHLFG010000024">
    <property type="protein sequence ID" value="MBU3826258.1"/>
    <property type="molecule type" value="Genomic_DNA"/>
</dbReference>
<feature type="transmembrane region" description="Helical" evidence="10">
    <location>
        <begin position="19"/>
        <end position="37"/>
    </location>
</feature>
<evidence type="ECO:0000256" key="5">
    <source>
        <dbReference type="ARBA" id="ARBA00022984"/>
    </source>
</evidence>
<feature type="transmembrane region" description="Helical" evidence="10">
    <location>
        <begin position="350"/>
        <end position="371"/>
    </location>
</feature>
<keyword evidence="2 10" id="KW-1003">Cell membrane</keyword>
<evidence type="ECO:0000256" key="6">
    <source>
        <dbReference type="ARBA" id="ARBA00022989"/>
    </source>
</evidence>
<dbReference type="GO" id="GO:0008360">
    <property type="term" value="P:regulation of cell shape"/>
    <property type="evidence" value="ECO:0007669"/>
    <property type="project" value="UniProtKB-UniRule"/>
</dbReference>
<feature type="transmembrane region" description="Helical" evidence="10">
    <location>
        <begin position="477"/>
        <end position="501"/>
    </location>
</feature>
<feature type="transmembrane region" description="Helical" evidence="10">
    <location>
        <begin position="441"/>
        <end position="462"/>
    </location>
</feature>
<feature type="transmembrane region" description="Helical" evidence="10">
    <location>
        <begin position="313"/>
        <end position="330"/>
    </location>
</feature>
<evidence type="ECO:0000313" key="13">
    <source>
        <dbReference type="Proteomes" id="UP000824150"/>
    </source>
</evidence>
<comment type="function">
    <text evidence="8 10 11">Involved in peptidoglycan biosynthesis. Transports lipid-linked peptidoglycan precursors from the inner to the outer leaflet of the cytoplasmic membrane.</text>
</comment>
<evidence type="ECO:0000256" key="11">
    <source>
        <dbReference type="PIRNR" id="PIRNR002869"/>
    </source>
</evidence>
<dbReference type="InterPro" id="IPR004268">
    <property type="entry name" value="MurJ"/>
</dbReference>
<dbReference type="GO" id="GO:0034204">
    <property type="term" value="P:lipid translocation"/>
    <property type="evidence" value="ECO:0007669"/>
    <property type="project" value="TreeGrafter"/>
</dbReference>
<protein>
    <recommendedName>
        <fullName evidence="10">Probable lipid II flippase MurJ</fullName>
    </recommendedName>
</protein>
<feature type="transmembrane region" description="Helical" evidence="10">
    <location>
        <begin position="383"/>
        <end position="401"/>
    </location>
</feature>
<dbReference type="PIRSF" id="PIRSF002869">
    <property type="entry name" value="MviN"/>
    <property type="match status" value="1"/>
</dbReference>
<feature type="transmembrane region" description="Helical" evidence="10">
    <location>
        <begin position="84"/>
        <end position="109"/>
    </location>
</feature>
<dbReference type="NCBIfam" id="TIGR01695">
    <property type="entry name" value="murJ_mviN"/>
    <property type="match status" value="1"/>
</dbReference>
<keyword evidence="4 10" id="KW-0133">Cell shape</keyword>
<dbReference type="GO" id="GO:0015648">
    <property type="term" value="F:lipid-linked peptidoglycan transporter activity"/>
    <property type="evidence" value="ECO:0007669"/>
    <property type="project" value="UniProtKB-UniRule"/>
</dbReference>
<dbReference type="Proteomes" id="UP000824150">
    <property type="component" value="Unassembled WGS sequence"/>
</dbReference>
<proteinExistence type="inferred from homology"/>
<keyword evidence="6 10" id="KW-1133">Transmembrane helix</keyword>
<dbReference type="AlphaFoldDB" id="A0A9E2KN66"/>
<dbReference type="Pfam" id="PF03023">
    <property type="entry name" value="MurJ"/>
    <property type="match status" value="1"/>
</dbReference>